<evidence type="ECO:0000313" key="2">
    <source>
        <dbReference type="Proteomes" id="UP001236806"/>
    </source>
</evidence>
<gene>
    <name evidence="1" type="ORF">QFZ36_001604</name>
</gene>
<dbReference type="Proteomes" id="UP001236806">
    <property type="component" value="Unassembled WGS sequence"/>
</dbReference>
<name>A0ABU0PJA9_9MICC</name>
<keyword evidence="2" id="KW-1185">Reference proteome</keyword>
<proteinExistence type="predicted"/>
<protein>
    <submittedName>
        <fullName evidence="1">Uncharacterized protein</fullName>
    </submittedName>
</protein>
<reference evidence="1 2" key="1">
    <citation type="submission" date="2023-07" db="EMBL/GenBank/DDBJ databases">
        <title>Comparative genomics of wheat-associated soil bacteria to identify genetic determinants of phenazine resistance.</title>
        <authorList>
            <person name="Mouncey N."/>
        </authorList>
    </citation>
    <scope>NUCLEOTIDE SEQUENCE [LARGE SCALE GENOMIC DNA]</scope>
    <source>
        <strain evidence="1 2">W1I3</strain>
    </source>
</reference>
<comment type="caution">
    <text evidence="1">The sequence shown here is derived from an EMBL/GenBank/DDBJ whole genome shotgun (WGS) entry which is preliminary data.</text>
</comment>
<evidence type="ECO:0000313" key="1">
    <source>
        <dbReference type="EMBL" id="MDQ0674043.1"/>
    </source>
</evidence>
<sequence length="30" mass="3290">MSISANLRLVIGADHAEFEYKQAQNADPEA</sequence>
<organism evidence="1 2">
    <name type="scientific">Pseudarthrobacter siccitolerans</name>
    <dbReference type="NCBI Taxonomy" id="861266"/>
    <lineage>
        <taxon>Bacteria</taxon>
        <taxon>Bacillati</taxon>
        <taxon>Actinomycetota</taxon>
        <taxon>Actinomycetes</taxon>
        <taxon>Micrococcales</taxon>
        <taxon>Micrococcaceae</taxon>
        <taxon>Pseudarthrobacter</taxon>
    </lineage>
</organism>
<dbReference type="EMBL" id="JAUSXB010000001">
    <property type="protein sequence ID" value="MDQ0674043.1"/>
    <property type="molecule type" value="Genomic_DNA"/>
</dbReference>
<accession>A0ABU0PJA9</accession>